<evidence type="ECO:0000256" key="1">
    <source>
        <dbReference type="SAM" id="MobiDB-lite"/>
    </source>
</evidence>
<dbReference type="RefSeq" id="WP_081130352.1">
    <property type="nucleotide sequence ID" value="NZ_LDOS01000005.1"/>
</dbReference>
<accession>A0A4S3KRE3</accession>
<name>A0A4S3KRE3_9GAMM</name>
<dbReference type="STRING" id="993689.GCA_002077135_00319"/>
<dbReference type="Proteomes" id="UP000307749">
    <property type="component" value="Unassembled WGS sequence"/>
</dbReference>
<dbReference type="PROSITE" id="PS50234">
    <property type="entry name" value="VWFA"/>
    <property type="match status" value="1"/>
</dbReference>
<dbReference type="SMART" id="SM00327">
    <property type="entry name" value="VWA"/>
    <property type="match status" value="1"/>
</dbReference>
<organism evidence="3 4">
    <name type="scientific">Metallibacterium scheffleri</name>
    <dbReference type="NCBI Taxonomy" id="993689"/>
    <lineage>
        <taxon>Bacteria</taxon>
        <taxon>Pseudomonadati</taxon>
        <taxon>Pseudomonadota</taxon>
        <taxon>Gammaproteobacteria</taxon>
        <taxon>Lysobacterales</taxon>
        <taxon>Rhodanobacteraceae</taxon>
        <taxon>Metallibacterium</taxon>
    </lineage>
</organism>
<dbReference type="PANTHER" id="PTHR41248">
    <property type="entry name" value="NORD PROTEIN"/>
    <property type="match status" value="1"/>
</dbReference>
<gene>
    <name evidence="3" type="ORF">B1806_02665</name>
</gene>
<feature type="compositionally biased region" description="Acidic residues" evidence="1">
    <location>
        <begin position="228"/>
        <end position="237"/>
    </location>
</feature>
<feature type="compositionally biased region" description="Polar residues" evidence="1">
    <location>
        <begin position="341"/>
        <end position="355"/>
    </location>
</feature>
<proteinExistence type="predicted"/>
<comment type="caution">
    <text evidence="3">The sequence shown here is derived from an EMBL/GenBank/DDBJ whole genome shotgun (WGS) entry which is preliminary data.</text>
</comment>
<feature type="compositionally biased region" description="Low complexity" evidence="1">
    <location>
        <begin position="255"/>
        <end position="271"/>
    </location>
</feature>
<dbReference type="PANTHER" id="PTHR41248:SF1">
    <property type="entry name" value="NORD PROTEIN"/>
    <property type="match status" value="1"/>
</dbReference>
<dbReference type="InterPro" id="IPR036465">
    <property type="entry name" value="vWFA_dom_sf"/>
</dbReference>
<feature type="compositionally biased region" description="Low complexity" evidence="1">
    <location>
        <begin position="281"/>
        <end position="290"/>
    </location>
</feature>
<reference evidence="3 4" key="1">
    <citation type="submission" date="2017-02" db="EMBL/GenBank/DDBJ databases">
        <title>Whole genome sequencing of Metallibacterium scheffleri DSM 24874 (T).</title>
        <authorList>
            <person name="Kumar S."/>
            <person name="Patil P."/>
            <person name="Patil P.B."/>
        </authorList>
    </citation>
    <scope>NUCLEOTIDE SEQUENCE [LARGE SCALE GENOMIC DNA]</scope>
    <source>
        <strain evidence="3 4">DSM 24874</strain>
    </source>
</reference>
<dbReference type="Gene3D" id="3.40.50.410">
    <property type="entry name" value="von Willebrand factor, type A domain"/>
    <property type="match status" value="1"/>
</dbReference>
<feature type="compositionally biased region" description="Low complexity" evidence="1">
    <location>
        <begin position="314"/>
        <end position="323"/>
    </location>
</feature>
<dbReference type="InterPro" id="IPR025861">
    <property type="entry name" value="CobT_VWA_dom"/>
</dbReference>
<protein>
    <recommendedName>
        <fullName evidence="2">VWFA domain-containing protein</fullName>
    </recommendedName>
</protein>
<sequence>MHQNKLQEGILGSLPILAIAFGESQGIKVTIGGDRAFARGQRINLPAMPTACTDTLRTLAMGYLMHETGHIVETSIPVYGMCDTQLELELLNVIEDVRMEAARIATYPGARKTLADLAEHIDRQGGFGTEEQIRAGQHPAQCIAYWLLTRLRTEALGQNVAQTASIYETQMQALVGDAGMLRLDALLDGVYQLTSTSEALGLARRFVGLLGDLSKEKPPEQPQSQQDEGADDDDQDAITESGQRGESDQSDDSQQDASATAGDDDASGGSDQSDESDHADGSQQDASASGDSDHGTQDGAADDLSGANQGGGDSSQDGDPSSATGTMDVPANSGAGHGDNGQEQPAQSERSNGPNRQALRQALDAQSGDFKPTDIGDIAAEQLSQQATQEVVSEAATTGHGPVFGRTLDVVRPDRGKAPDFDDTMASSAQLRAKLASAMEAQARKRDVLKVSGRRVDGGAAHRLFTDGRIFKRERKVCEVNTAVMVLMDVSGSMATANRIYEARKAALAISAGVHQIHGCKVAAAAFPEIVVLKDFDEQPRPASGRYAINPRGGTPMAEAMIWAATRLATRKEERKMLMVVTDGDPNDAHSVRELIKLYAKSAIEVIGVGIQHPAVTCLFAKNIVVNSLDELPVAMFNLLKGSMRRVA</sequence>
<dbReference type="AlphaFoldDB" id="A0A4S3KRE3"/>
<keyword evidence="4" id="KW-1185">Reference proteome</keyword>
<feature type="domain" description="VWFA" evidence="2">
    <location>
        <begin position="483"/>
        <end position="611"/>
    </location>
</feature>
<evidence type="ECO:0000313" key="3">
    <source>
        <dbReference type="EMBL" id="THD11655.1"/>
    </source>
</evidence>
<evidence type="ECO:0000313" key="4">
    <source>
        <dbReference type="Proteomes" id="UP000307749"/>
    </source>
</evidence>
<dbReference type="SUPFAM" id="SSF53300">
    <property type="entry name" value="vWA-like"/>
    <property type="match status" value="1"/>
</dbReference>
<evidence type="ECO:0000259" key="2">
    <source>
        <dbReference type="PROSITE" id="PS50234"/>
    </source>
</evidence>
<feature type="region of interest" description="Disordered" evidence="1">
    <location>
        <begin position="213"/>
        <end position="356"/>
    </location>
</feature>
<dbReference type="OrthoDB" id="9758211at2"/>
<dbReference type="InterPro" id="IPR002035">
    <property type="entry name" value="VWF_A"/>
</dbReference>
<dbReference type="EMBL" id="MWQO01000008">
    <property type="protein sequence ID" value="THD11655.1"/>
    <property type="molecule type" value="Genomic_DNA"/>
</dbReference>
<dbReference type="Pfam" id="PF11775">
    <property type="entry name" value="CobT_C"/>
    <property type="match status" value="1"/>
</dbReference>
<dbReference type="InterPro" id="IPR051928">
    <property type="entry name" value="NorD/CobT"/>
</dbReference>